<dbReference type="Pfam" id="PF14870">
    <property type="entry name" value="PSII_BNR"/>
    <property type="match status" value="1"/>
</dbReference>
<dbReference type="OrthoDB" id="9813892at2"/>
<dbReference type="KEGG" id="mrub:DEO27_004295"/>
<protein>
    <submittedName>
        <fullName evidence="5">Oxidoreductase</fullName>
    </submittedName>
</protein>
<feature type="domain" description="Photosynthesis system II assembly factor Ycf48/Hcf136-like" evidence="4">
    <location>
        <begin position="40"/>
        <end position="114"/>
    </location>
</feature>
<dbReference type="GO" id="GO:0009523">
    <property type="term" value="C:photosystem II"/>
    <property type="evidence" value="ECO:0007669"/>
    <property type="project" value="UniProtKB-KW"/>
</dbReference>
<reference evidence="5" key="1">
    <citation type="submission" date="2019-08" db="EMBL/GenBank/DDBJ databases">
        <title>Comparative genome analysis confer to the adaptation heavy metal polluted environment.</title>
        <authorList>
            <person name="Li Y."/>
        </authorList>
    </citation>
    <scope>NUCLEOTIDE SEQUENCE [LARGE SCALE GENOMIC DNA]</scope>
    <source>
        <strain evidence="5">P1</strain>
    </source>
</reference>
<feature type="signal peptide" evidence="3">
    <location>
        <begin position="1"/>
        <end position="23"/>
    </location>
</feature>
<dbReference type="AlphaFoldDB" id="A0A5C1HUC4"/>
<evidence type="ECO:0000256" key="3">
    <source>
        <dbReference type="SAM" id="SignalP"/>
    </source>
</evidence>
<dbReference type="InterPro" id="IPR036278">
    <property type="entry name" value="Sialidase_sf"/>
</dbReference>
<feature type="chain" id="PRO_5022706299" evidence="3">
    <location>
        <begin position="24"/>
        <end position="340"/>
    </location>
</feature>
<keyword evidence="2" id="KW-0604">Photosystem II</keyword>
<dbReference type="RefSeq" id="WP_112575197.1">
    <property type="nucleotide sequence ID" value="NZ_CP043450.1"/>
</dbReference>
<gene>
    <name evidence="5" type="ORF">DEO27_004295</name>
</gene>
<keyword evidence="1" id="KW-0602">Photosynthesis</keyword>
<dbReference type="GO" id="GO:0015979">
    <property type="term" value="P:photosynthesis"/>
    <property type="evidence" value="ECO:0007669"/>
    <property type="project" value="UniProtKB-KW"/>
</dbReference>
<evidence type="ECO:0000259" key="4">
    <source>
        <dbReference type="Pfam" id="PF14870"/>
    </source>
</evidence>
<evidence type="ECO:0000313" key="6">
    <source>
        <dbReference type="Proteomes" id="UP000251402"/>
    </source>
</evidence>
<dbReference type="InterPro" id="IPR028203">
    <property type="entry name" value="PSII_CF48-like_dom"/>
</dbReference>
<evidence type="ECO:0000256" key="2">
    <source>
        <dbReference type="ARBA" id="ARBA00023276"/>
    </source>
</evidence>
<dbReference type="EMBL" id="CP043450">
    <property type="protein sequence ID" value="QEM09265.1"/>
    <property type="molecule type" value="Genomic_DNA"/>
</dbReference>
<evidence type="ECO:0000313" key="5">
    <source>
        <dbReference type="EMBL" id="QEM09265.1"/>
    </source>
</evidence>
<dbReference type="InterPro" id="IPR015943">
    <property type="entry name" value="WD40/YVTN_repeat-like_dom_sf"/>
</dbReference>
<keyword evidence="6" id="KW-1185">Reference proteome</keyword>
<accession>A0A5C1HUC4</accession>
<dbReference type="PANTHER" id="PTHR47199:SF2">
    <property type="entry name" value="PHOTOSYSTEM II STABILITY_ASSEMBLY FACTOR HCF136, CHLOROPLASTIC"/>
    <property type="match status" value="1"/>
</dbReference>
<dbReference type="Proteomes" id="UP000251402">
    <property type="component" value="Chromosome"/>
</dbReference>
<dbReference type="Gene3D" id="2.130.10.10">
    <property type="entry name" value="YVTN repeat-like/Quinoprotein amine dehydrogenase"/>
    <property type="match status" value="1"/>
</dbReference>
<dbReference type="PANTHER" id="PTHR47199">
    <property type="entry name" value="PHOTOSYSTEM II STABILITY/ASSEMBLY FACTOR HCF136, CHLOROPLASTIC"/>
    <property type="match status" value="1"/>
</dbReference>
<sequence length="340" mass="36857">MKLSRVFISGILFCFLSFNSALKAQTIIILQQDKPTSIRGLSVVDDKTAWISGSKGYIAKTEDGGKTWNWQQIKGYEKSDFRDIEAFNDKEAVIMSAGSPSFILKTIDGGQTWQEKYKKTDTTYFLDAMDFADKLHGYILGDPIDNKFLLLETKDRGETWSEANNPPDALTGEAAFAASGTCLRVSDKGTIYIASGGKRARLISLKPNANSWQYSNLPITHGQSSEGAFSLSIGQNHGIIVGGDYAKDKKTDSAATIYTSHPTPSFISPQTGPAGFQSSVEHIKSDIFLSTGTPGSNISVDGGRTWKQIDGTSFNVCRKAKRGKLVLLAGNGGKIGILKL</sequence>
<keyword evidence="3" id="KW-0732">Signal</keyword>
<dbReference type="SUPFAM" id="SSF50939">
    <property type="entry name" value="Sialidases"/>
    <property type="match status" value="1"/>
</dbReference>
<organism evidence="5 6">
    <name type="scientific">Mucilaginibacter rubeus</name>
    <dbReference type="NCBI Taxonomy" id="2027860"/>
    <lineage>
        <taxon>Bacteria</taxon>
        <taxon>Pseudomonadati</taxon>
        <taxon>Bacteroidota</taxon>
        <taxon>Sphingobacteriia</taxon>
        <taxon>Sphingobacteriales</taxon>
        <taxon>Sphingobacteriaceae</taxon>
        <taxon>Mucilaginibacter</taxon>
    </lineage>
</organism>
<name>A0A5C1HUC4_9SPHI</name>
<proteinExistence type="predicted"/>
<evidence type="ECO:0000256" key="1">
    <source>
        <dbReference type="ARBA" id="ARBA00022531"/>
    </source>
</evidence>